<dbReference type="PRINTS" id="PR01100">
    <property type="entry name" value="SHIKIMTKNASE"/>
</dbReference>
<feature type="binding site" evidence="7">
    <location>
        <position position="171"/>
    </location>
    <ligand>
        <name>ATP</name>
        <dbReference type="ChEBI" id="CHEBI:30616"/>
    </ligand>
</feature>
<protein>
    <recommendedName>
        <fullName evidence="7">Shikimate kinase</fullName>
        <shortName evidence="7">SK</shortName>
        <ecNumber evidence="7">2.7.1.71</ecNumber>
    </recommendedName>
</protein>
<feature type="binding site" evidence="7">
    <location>
        <position position="154"/>
    </location>
    <ligand>
        <name>substrate</name>
    </ligand>
</feature>
<dbReference type="InterPro" id="IPR000623">
    <property type="entry name" value="Shikimate_kinase/TSH1"/>
</dbReference>
<evidence type="ECO:0000256" key="7">
    <source>
        <dbReference type="HAMAP-Rule" id="MF_00109"/>
    </source>
</evidence>
<keyword evidence="1 7" id="KW-0028">Amino-acid biosynthesis</keyword>
<comment type="subcellular location">
    <subcellularLocation>
        <location evidence="7">Cytoplasm</location>
    </subcellularLocation>
</comment>
<evidence type="ECO:0000256" key="5">
    <source>
        <dbReference type="ARBA" id="ARBA00022840"/>
    </source>
</evidence>
<proteinExistence type="inferred from homology"/>
<dbReference type="EC" id="2.7.1.71" evidence="7"/>
<feature type="binding site" evidence="7">
    <location>
        <begin position="12"/>
        <end position="17"/>
    </location>
    <ligand>
        <name>ATP</name>
        <dbReference type="ChEBI" id="CHEBI:30616"/>
    </ligand>
</feature>
<keyword evidence="7" id="KW-0479">Metal-binding</keyword>
<dbReference type="SUPFAM" id="SSF52540">
    <property type="entry name" value="P-loop containing nucleoside triphosphate hydrolases"/>
    <property type="match status" value="1"/>
</dbReference>
<dbReference type="HAMAP" id="MF_00109">
    <property type="entry name" value="Shikimate_kinase"/>
    <property type="match status" value="1"/>
</dbReference>
<dbReference type="CDD" id="cd00464">
    <property type="entry name" value="SK"/>
    <property type="match status" value="1"/>
</dbReference>
<reference evidence="8 9" key="1">
    <citation type="submission" date="2021-03" db="EMBL/GenBank/DDBJ databases">
        <title>Sequencing the genomes of 1000 actinobacteria strains.</title>
        <authorList>
            <person name="Klenk H.-P."/>
        </authorList>
    </citation>
    <scope>NUCLEOTIDE SEQUENCE [LARGE SCALE GENOMIC DNA]</scope>
    <source>
        <strain evidence="8 9">DSM 15454</strain>
    </source>
</reference>
<feature type="binding site" evidence="7">
    <location>
        <position position="99"/>
    </location>
    <ligand>
        <name>substrate</name>
    </ligand>
</feature>
<evidence type="ECO:0000256" key="6">
    <source>
        <dbReference type="ARBA" id="ARBA00023141"/>
    </source>
</evidence>
<comment type="similarity">
    <text evidence="7">Belongs to the shikimate kinase family.</text>
</comment>
<feature type="binding site" evidence="7">
    <location>
        <position position="34"/>
    </location>
    <ligand>
        <name>substrate</name>
    </ligand>
</feature>
<comment type="subunit">
    <text evidence="7">Monomer.</text>
</comment>
<comment type="function">
    <text evidence="7">Catalyzes the specific phosphorylation of the 3-hydroxyl group of shikimic acid using ATP as a cosubstrate.</text>
</comment>
<dbReference type="Gene3D" id="3.40.50.300">
    <property type="entry name" value="P-loop containing nucleotide triphosphate hydrolases"/>
    <property type="match status" value="1"/>
</dbReference>
<evidence type="ECO:0000256" key="1">
    <source>
        <dbReference type="ARBA" id="ARBA00022605"/>
    </source>
</evidence>
<dbReference type="InterPro" id="IPR031322">
    <property type="entry name" value="Shikimate/glucono_kinase"/>
</dbReference>
<keyword evidence="7" id="KW-0963">Cytoplasm</keyword>
<feature type="binding site" evidence="7">
    <location>
        <position position="136"/>
    </location>
    <ligand>
        <name>ATP</name>
        <dbReference type="ChEBI" id="CHEBI:30616"/>
    </ligand>
</feature>
<comment type="caution">
    <text evidence="8">The sequence shown here is derived from an EMBL/GenBank/DDBJ whole genome shotgun (WGS) entry which is preliminary data.</text>
</comment>
<keyword evidence="7" id="KW-0460">Magnesium</keyword>
<keyword evidence="4 7" id="KW-0418">Kinase</keyword>
<dbReference type="Pfam" id="PF01202">
    <property type="entry name" value="SKI"/>
    <property type="match status" value="2"/>
</dbReference>
<dbReference type="InterPro" id="IPR027417">
    <property type="entry name" value="P-loop_NTPase"/>
</dbReference>
<evidence type="ECO:0000313" key="8">
    <source>
        <dbReference type="EMBL" id="MBP2374860.1"/>
    </source>
</evidence>
<dbReference type="GO" id="GO:0004765">
    <property type="term" value="F:shikimate kinase activity"/>
    <property type="evidence" value="ECO:0007669"/>
    <property type="project" value="UniProtKB-EC"/>
</dbReference>
<evidence type="ECO:0000256" key="2">
    <source>
        <dbReference type="ARBA" id="ARBA00022679"/>
    </source>
</evidence>
<comment type="cofactor">
    <cofactor evidence="7">
        <name>Mg(2+)</name>
        <dbReference type="ChEBI" id="CHEBI:18420"/>
    </cofactor>
    <text evidence="7">Binds 1 Mg(2+) ion per subunit.</text>
</comment>
<keyword evidence="9" id="KW-1185">Reference proteome</keyword>
<evidence type="ECO:0000313" key="9">
    <source>
        <dbReference type="Proteomes" id="UP000766570"/>
    </source>
</evidence>
<comment type="pathway">
    <text evidence="7">Metabolic intermediate biosynthesis; chorismate biosynthesis; chorismate from D-erythrose 4-phosphate and phosphoenolpyruvate: step 5/7.</text>
</comment>
<dbReference type="EMBL" id="JAGIOE010000001">
    <property type="protein sequence ID" value="MBP2374860.1"/>
    <property type="molecule type" value="Genomic_DNA"/>
</dbReference>
<feature type="binding site" evidence="7">
    <location>
        <position position="16"/>
    </location>
    <ligand>
        <name>Mg(2+)</name>
        <dbReference type="ChEBI" id="CHEBI:18420"/>
    </ligand>
</feature>
<evidence type="ECO:0000256" key="4">
    <source>
        <dbReference type="ARBA" id="ARBA00022777"/>
    </source>
</evidence>
<dbReference type="PANTHER" id="PTHR21087">
    <property type="entry name" value="SHIKIMATE KINASE"/>
    <property type="match status" value="1"/>
</dbReference>
<keyword evidence="6 7" id="KW-0057">Aromatic amino acid biosynthesis</keyword>
<keyword evidence="2 7" id="KW-0808">Transferase</keyword>
<dbReference type="Proteomes" id="UP000766570">
    <property type="component" value="Unassembled WGS sequence"/>
</dbReference>
<name>A0ABS4WFA5_9MICC</name>
<comment type="catalytic activity">
    <reaction evidence="7">
        <text>shikimate + ATP = 3-phosphoshikimate + ADP + H(+)</text>
        <dbReference type="Rhea" id="RHEA:13121"/>
        <dbReference type="ChEBI" id="CHEBI:15378"/>
        <dbReference type="ChEBI" id="CHEBI:30616"/>
        <dbReference type="ChEBI" id="CHEBI:36208"/>
        <dbReference type="ChEBI" id="CHEBI:145989"/>
        <dbReference type="ChEBI" id="CHEBI:456216"/>
        <dbReference type="EC" id="2.7.1.71"/>
    </reaction>
</comment>
<keyword evidence="3 7" id="KW-0547">Nucleotide-binding</keyword>
<gene>
    <name evidence="7" type="primary">aroK</name>
    <name evidence="8" type="ORF">JOF46_002772</name>
</gene>
<sequence>MSTPIFLIGPMASGKSAVGAILARLLGTTLIDTDARVVAAHGTIPEIFAAHGEAGFRRFESQALADAVRPHAKAAHAKAAPGIPAPADRCAPAVVATGGGSVLAAGNRDLIATGFAVYLLTDAATVGPRIGADTTRPLLGATPLESWSRIFAERSELYEATATLRIDTRGRTAAQIAEAILTAYRDAGH</sequence>
<accession>A0ABS4WFA5</accession>
<organism evidence="8 9">
    <name type="scientific">Paeniglutamicibacter psychrophenolicus</name>
    <dbReference type="NCBI Taxonomy" id="257454"/>
    <lineage>
        <taxon>Bacteria</taxon>
        <taxon>Bacillati</taxon>
        <taxon>Actinomycetota</taxon>
        <taxon>Actinomycetes</taxon>
        <taxon>Micrococcales</taxon>
        <taxon>Micrococcaceae</taxon>
        <taxon>Paeniglutamicibacter</taxon>
    </lineage>
</organism>
<dbReference type="PANTHER" id="PTHR21087:SF16">
    <property type="entry name" value="SHIKIMATE KINASE 1, CHLOROPLASTIC"/>
    <property type="match status" value="1"/>
</dbReference>
<keyword evidence="5 7" id="KW-0067">ATP-binding</keyword>
<dbReference type="RefSeq" id="WP_209908004.1">
    <property type="nucleotide sequence ID" value="NZ_BAAAMI010000008.1"/>
</dbReference>
<feature type="binding site" evidence="7">
    <location>
        <position position="57"/>
    </location>
    <ligand>
        <name>substrate</name>
    </ligand>
</feature>
<evidence type="ECO:0000256" key="3">
    <source>
        <dbReference type="ARBA" id="ARBA00022741"/>
    </source>
</evidence>